<comment type="caution">
    <text evidence="1">The sequence shown here is derived from an EMBL/GenBank/DDBJ whole genome shotgun (WGS) entry which is preliminary data.</text>
</comment>
<reference evidence="1 2" key="1">
    <citation type="submission" date="2019-11" db="EMBL/GenBank/DDBJ databases">
        <title>Genome analysis of Rhizobacterium cereale a novel genus and species isolated from maize roots in North Spain.</title>
        <authorList>
            <person name="Menendez E."/>
            <person name="Flores-Felix J.D."/>
            <person name="Ramirez-Bahena M.-H."/>
            <person name="Igual J.M."/>
            <person name="Garcia-Fraile P."/>
            <person name="Peix A."/>
            <person name="Velazquez E."/>
        </authorList>
    </citation>
    <scope>NUCLEOTIDE SEQUENCE [LARGE SCALE GENOMIC DNA]</scope>
    <source>
        <strain evidence="1 2">RZME27</strain>
    </source>
</reference>
<protein>
    <submittedName>
        <fullName evidence="1">Uncharacterized protein</fullName>
    </submittedName>
</protein>
<sequence>MSKRDPEFLEASRHFKAVLDLSNADMFTIGDLLGPSLVREHWRYWQDQDRWNPELVYDPADIAHGAADPSWYQTDGCPSRGGSPADIASRKWRRRAELWMQFYGPHAWHIVDWLLYARRQNAAWLHNLDITGTPKKLIKCRDLGALLAEADKGLRSRPRAGGDILLGMDDEVFVADLGTSHTLVELLSPRALRKEGTRMHNCLRNGEYDCRLGQLFFSYYSVRDPNGKPLATLEVQLDQILQFTGPLNSAPSVAVSDLVIAYADEIGWKGLMEAIRGFPILAVDDERNVNASSTPPNRRVV</sequence>
<evidence type="ECO:0000313" key="2">
    <source>
        <dbReference type="Proteomes" id="UP000435138"/>
    </source>
</evidence>
<evidence type="ECO:0000313" key="1">
    <source>
        <dbReference type="EMBL" id="MQY46103.1"/>
    </source>
</evidence>
<accession>A0A6A8A4Z1</accession>
<dbReference type="RefSeq" id="WP_153353608.1">
    <property type="nucleotide sequence ID" value="NZ_WIXI01000039.1"/>
</dbReference>
<dbReference type="Proteomes" id="UP000435138">
    <property type="component" value="Unassembled WGS sequence"/>
</dbReference>
<organism evidence="1 2">
    <name type="scientific">Endobacterium cereale</name>
    <dbReference type="NCBI Taxonomy" id="2663029"/>
    <lineage>
        <taxon>Bacteria</taxon>
        <taxon>Pseudomonadati</taxon>
        <taxon>Pseudomonadota</taxon>
        <taxon>Alphaproteobacteria</taxon>
        <taxon>Hyphomicrobiales</taxon>
        <taxon>Rhizobiaceae</taxon>
        <taxon>Endobacterium</taxon>
    </lineage>
</organism>
<keyword evidence="2" id="KW-1185">Reference proteome</keyword>
<dbReference type="EMBL" id="WIXI01000039">
    <property type="protein sequence ID" value="MQY46103.1"/>
    <property type="molecule type" value="Genomic_DNA"/>
</dbReference>
<name>A0A6A8A4Z1_9HYPH</name>
<gene>
    <name evidence="1" type="ORF">GAO09_08545</name>
</gene>
<proteinExistence type="predicted"/>
<dbReference type="AlphaFoldDB" id="A0A6A8A4Z1"/>